<feature type="compositionally biased region" description="Polar residues" evidence="1">
    <location>
        <begin position="69"/>
        <end position="88"/>
    </location>
</feature>
<protein>
    <submittedName>
        <fullName evidence="2">Gst41</fullName>
    </submittedName>
</protein>
<reference evidence="2" key="2">
    <citation type="journal article" date="2015" name="Data Brief">
        <title>Shoot transcriptome of the giant reed, Arundo donax.</title>
        <authorList>
            <person name="Barrero R.A."/>
            <person name="Guerrero F.D."/>
            <person name="Moolhuijzen P."/>
            <person name="Goolsby J.A."/>
            <person name="Tidwell J."/>
            <person name="Bellgard S.E."/>
            <person name="Bellgard M.I."/>
        </authorList>
    </citation>
    <scope>NUCLEOTIDE SEQUENCE</scope>
    <source>
        <tissue evidence="2">Shoot tissue taken approximately 20 cm above the soil surface</tissue>
    </source>
</reference>
<name>A0A0A9EX27_ARUDO</name>
<organism evidence="2">
    <name type="scientific">Arundo donax</name>
    <name type="common">Giant reed</name>
    <name type="synonym">Donax arundinaceus</name>
    <dbReference type="NCBI Taxonomy" id="35708"/>
    <lineage>
        <taxon>Eukaryota</taxon>
        <taxon>Viridiplantae</taxon>
        <taxon>Streptophyta</taxon>
        <taxon>Embryophyta</taxon>
        <taxon>Tracheophyta</taxon>
        <taxon>Spermatophyta</taxon>
        <taxon>Magnoliopsida</taxon>
        <taxon>Liliopsida</taxon>
        <taxon>Poales</taxon>
        <taxon>Poaceae</taxon>
        <taxon>PACMAD clade</taxon>
        <taxon>Arundinoideae</taxon>
        <taxon>Arundineae</taxon>
        <taxon>Arundo</taxon>
    </lineage>
</organism>
<feature type="compositionally biased region" description="Low complexity" evidence="1">
    <location>
        <begin position="1"/>
        <end position="27"/>
    </location>
</feature>
<reference evidence="2" key="1">
    <citation type="submission" date="2014-09" db="EMBL/GenBank/DDBJ databases">
        <authorList>
            <person name="Magalhaes I.L.F."/>
            <person name="Oliveira U."/>
            <person name="Santos F.R."/>
            <person name="Vidigal T.H.D.A."/>
            <person name="Brescovit A.D."/>
            <person name="Santos A.J."/>
        </authorList>
    </citation>
    <scope>NUCLEOTIDE SEQUENCE</scope>
    <source>
        <tissue evidence="2">Shoot tissue taken approximately 20 cm above the soil surface</tissue>
    </source>
</reference>
<sequence length="88" mass="8687">MSAAAAAGAAEAGASAGEAALAAAAPAPARPSSMWRTPRAYSSRRSTAGMVSLTSSRASKSRSQAWKSGNASASTRRTPVTSSNTASQ</sequence>
<accession>A0A0A9EX27</accession>
<evidence type="ECO:0000313" key="2">
    <source>
        <dbReference type="EMBL" id="JAE04602.1"/>
    </source>
</evidence>
<evidence type="ECO:0000256" key="1">
    <source>
        <dbReference type="SAM" id="MobiDB-lite"/>
    </source>
</evidence>
<dbReference type="AlphaFoldDB" id="A0A0A9EX27"/>
<feature type="compositionally biased region" description="Low complexity" evidence="1">
    <location>
        <begin position="55"/>
        <end position="68"/>
    </location>
</feature>
<proteinExistence type="predicted"/>
<dbReference type="EMBL" id="GBRH01193294">
    <property type="protein sequence ID" value="JAE04602.1"/>
    <property type="molecule type" value="Transcribed_RNA"/>
</dbReference>
<feature type="region of interest" description="Disordered" evidence="1">
    <location>
        <begin position="1"/>
        <end position="88"/>
    </location>
</feature>